<reference evidence="7 8" key="1">
    <citation type="submission" date="2019-06" db="EMBL/GenBank/DDBJ databases">
        <title>Flavobacterium sp. MaA-Y11 from geoumgang.</title>
        <authorList>
            <person name="Jeong S."/>
        </authorList>
    </citation>
    <scope>NUCLEOTIDE SEQUENCE [LARGE SCALE GENOMIC DNA]</scope>
    <source>
        <strain evidence="7 8">MaA-Y11</strain>
    </source>
</reference>
<gene>
    <name evidence="7" type="ORF">FJA49_13230</name>
</gene>
<keyword evidence="4 7" id="KW-0413">Isomerase</keyword>
<evidence type="ECO:0000313" key="8">
    <source>
        <dbReference type="Proteomes" id="UP000319175"/>
    </source>
</evidence>
<dbReference type="SUPFAM" id="SSF56322">
    <property type="entry name" value="ADC synthase"/>
    <property type="match status" value="1"/>
</dbReference>
<evidence type="ECO:0000256" key="2">
    <source>
        <dbReference type="ARBA" id="ARBA00005297"/>
    </source>
</evidence>
<proteinExistence type="inferred from homology"/>
<dbReference type="EMBL" id="VFJE01000055">
    <property type="protein sequence ID" value="TPD67352.1"/>
    <property type="molecule type" value="Genomic_DNA"/>
</dbReference>
<dbReference type="InterPro" id="IPR004561">
    <property type="entry name" value="IsoChor_synthase"/>
</dbReference>
<dbReference type="AlphaFoldDB" id="A0A501Q4R9"/>
<organism evidence="7 8">
    <name type="scientific">Flavobacterium microcysteis</name>
    <dbReference type="NCBI Taxonomy" id="2596891"/>
    <lineage>
        <taxon>Bacteria</taxon>
        <taxon>Pseudomonadati</taxon>
        <taxon>Bacteroidota</taxon>
        <taxon>Flavobacteriia</taxon>
        <taxon>Flavobacteriales</taxon>
        <taxon>Flavobacteriaceae</taxon>
        <taxon>Flavobacterium</taxon>
    </lineage>
</organism>
<dbReference type="GO" id="GO:0008909">
    <property type="term" value="F:isochorismate synthase activity"/>
    <property type="evidence" value="ECO:0007669"/>
    <property type="project" value="UniProtKB-EC"/>
</dbReference>
<dbReference type="Proteomes" id="UP000319175">
    <property type="component" value="Unassembled WGS sequence"/>
</dbReference>
<dbReference type="InterPro" id="IPR015890">
    <property type="entry name" value="Chorismate_C"/>
</dbReference>
<accession>A0A501Q4R9</accession>
<dbReference type="PANTHER" id="PTHR42839">
    <property type="entry name" value="ISOCHORISMATE SYNTHASE ENTC"/>
    <property type="match status" value="1"/>
</dbReference>
<dbReference type="PANTHER" id="PTHR42839:SF2">
    <property type="entry name" value="ISOCHORISMATE SYNTHASE ENTC"/>
    <property type="match status" value="1"/>
</dbReference>
<keyword evidence="8" id="KW-1185">Reference proteome</keyword>
<name>A0A501Q4R9_9FLAO</name>
<comment type="caution">
    <text evidence="7">The sequence shown here is derived from an EMBL/GenBank/DDBJ whole genome shotgun (WGS) entry which is preliminary data.</text>
</comment>
<dbReference type="NCBIfam" id="TIGR00543">
    <property type="entry name" value="isochor_syn"/>
    <property type="match status" value="1"/>
</dbReference>
<evidence type="ECO:0000256" key="1">
    <source>
        <dbReference type="ARBA" id="ARBA00000799"/>
    </source>
</evidence>
<evidence type="ECO:0000256" key="3">
    <source>
        <dbReference type="ARBA" id="ARBA00012824"/>
    </source>
</evidence>
<evidence type="ECO:0000259" key="6">
    <source>
        <dbReference type="Pfam" id="PF00425"/>
    </source>
</evidence>
<dbReference type="OrthoDB" id="9806579at2"/>
<evidence type="ECO:0000256" key="5">
    <source>
        <dbReference type="ARBA" id="ARBA00041564"/>
    </source>
</evidence>
<evidence type="ECO:0000313" key="7">
    <source>
        <dbReference type="EMBL" id="TPD67352.1"/>
    </source>
</evidence>
<comment type="similarity">
    <text evidence="2">Belongs to the isochorismate synthase family.</text>
</comment>
<dbReference type="InterPro" id="IPR005801">
    <property type="entry name" value="ADC_synthase"/>
</dbReference>
<dbReference type="EC" id="5.4.4.2" evidence="3"/>
<evidence type="ECO:0000256" key="4">
    <source>
        <dbReference type="ARBA" id="ARBA00023235"/>
    </source>
</evidence>
<comment type="catalytic activity">
    <reaction evidence="1">
        <text>chorismate = isochorismate</text>
        <dbReference type="Rhea" id="RHEA:18985"/>
        <dbReference type="ChEBI" id="CHEBI:29748"/>
        <dbReference type="ChEBI" id="CHEBI:29780"/>
        <dbReference type="EC" id="5.4.4.2"/>
    </reaction>
</comment>
<feature type="domain" description="Chorismate-utilising enzyme C-terminal" evidence="6">
    <location>
        <begin position="94"/>
        <end position="343"/>
    </location>
</feature>
<dbReference type="Pfam" id="PF00425">
    <property type="entry name" value="Chorismate_bind"/>
    <property type="match status" value="1"/>
</dbReference>
<dbReference type="Gene3D" id="3.60.120.10">
    <property type="entry name" value="Anthranilate synthase"/>
    <property type="match status" value="1"/>
</dbReference>
<protein>
    <recommendedName>
        <fullName evidence="3">isochorismate synthase</fullName>
        <ecNumber evidence="3">5.4.4.2</ecNumber>
    </recommendedName>
    <alternativeName>
        <fullName evidence="5">Isochorismate mutase</fullName>
    </alternativeName>
</protein>
<sequence>MSGFYQKAEEQLKNRLPFVVYSKPGETVAVGIFQKDASLHFTTNFKEEGFVFAPFSGGQFVLLPNEISDVLTEDYTRIAIENSNKSSEFDDTAKANFERLVQNGVDAICKGDFKKVVLSRKEAVSLEKPSPFALFKKLLSAYPTAFKYCFFHPETGMWLGATPEQLLKASGDRIKTVALAGTQVYHEGEIKWENKEQEEQEFVTEFILDGLEDYTAEKNSSKPYTFRAGNIVHIKTDIEARLHNKQDLGKIIKMLHPTPAVCGLPKEASREFILENEGYDREYYSGFLGELNRDFAKDMQHNSDLFVNLRCMKLQDATANLFIGCGITKDSVPEKEFFETVNKSLTLKNILGE</sequence>